<dbReference type="Proteomes" id="UP000237000">
    <property type="component" value="Unassembled WGS sequence"/>
</dbReference>
<dbReference type="STRING" id="63057.A0A2P5ALI6"/>
<comment type="caution">
    <text evidence="2">The sequence shown here is derived from an EMBL/GenBank/DDBJ whole genome shotgun (WGS) entry which is preliminary data.</text>
</comment>
<dbReference type="EMBL" id="JXTC01000795">
    <property type="protein sequence ID" value="PON37311.1"/>
    <property type="molecule type" value="Genomic_DNA"/>
</dbReference>
<reference evidence="3" key="1">
    <citation type="submission" date="2016-06" db="EMBL/GenBank/DDBJ databases">
        <title>Parallel loss of symbiosis genes in relatives of nitrogen-fixing non-legume Parasponia.</title>
        <authorList>
            <person name="Van Velzen R."/>
            <person name="Holmer R."/>
            <person name="Bu F."/>
            <person name="Rutten L."/>
            <person name="Van Zeijl A."/>
            <person name="Liu W."/>
            <person name="Santuari L."/>
            <person name="Cao Q."/>
            <person name="Sharma T."/>
            <person name="Shen D."/>
            <person name="Roswanjaya Y."/>
            <person name="Wardhani T."/>
            <person name="Kalhor M.S."/>
            <person name="Jansen J."/>
            <person name="Van den Hoogen J."/>
            <person name="Gungor B."/>
            <person name="Hartog M."/>
            <person name="Hontelez J."/>
            <person name="Verver J."/>
            <person name="Yang W.-C."/>
            <person name="Schijlen E."/>
            <person name="Repin R."/>
            <person name="Schilthuizen M."/>
            <person name="Schranz E."/>
            <person name="Heidstra R."/>
            <person name="Miyata K."/>
            <person name="Fedorova E."/>
            <person name="Kohlen W."/>
            <person name="Bisseling T."/>
            <person name="Smit S."/>
            <person name="Geurts R."/>
        </authorList>
    </citation>
    <scope>NUCLEOTIDE SEQUENCE [LARGE SCALE GENOMIC DNA]</scope>
    <source>
        <strain evidence="3">cv. RG33-2</strain>
    </source>
</reference>
<keyword evidence="3" id="KW-1185">Reference proteome</keyword>
<evidence type="ECO:0000313" key="3">
    <source>
        <dbReference type="Proteomes" id="UP000237000"/>
    </source>
</evidence>
<accession>A0A2P5ALI6</accession>
<evidence type="ECO:0008006" key="4">
    <source>
        <dbReference type="Google" id="ProtNLM"/>
    </source>
</evidence>
<dbReference type="InParanoid" id="A0A2P5ALI6"/>
<keyword evidence="1" id="KW-0472">Membrane</keyword>
<dbReference type="AlphaFoldDB" id="A0A2P5ALI6"/>
<name>A0A2P5ALI6_TREOI</name>
<feature type="transmembrane region" description="Helical" evidence="1">
    <location>
        <begin position="26"/>
        <end position="48"/>
    </location>
</feature>
<keyword evidence="1" id="KW-0812">Transmembrane</keyword>
<keyword evidence="1" id="KW-1133">Transmembrane helix</keyword>
<evidence type="ECO:0000313" key="2">
    <source>
        <dbReference type="EMBL" id="PON37311.1"/>
    </source>
</evidence>
<gene>
    <name evidence="2" type="ORF">TorRG33x02_347670</name>
</gene>
<sequence length="153" mass="17681">MENIKLLGSGEEANDLKWRVWREVKLMWKIAFPSMLARVMSFGVFVVTQSFLGHVRELDLAAFALVQTILLRFVNGIIVSTNKFLFSYKKKKIKLLLFCATWFNFISVVLYFYNSFLLGSITLHFSSFNYIKLSNLVISQIDGSFITLCLLFP</sequence>
<protein>
    <recommendedName>
        <fullName evidence="4">Multi antimicrobial extrusion protein</fullName>
    </recommendedName>
</protein>
<evidence type="ECO:0000256" key="1">
    <source>
        <dbReference type="SAM" id="Phobius"/>
    </source>
</evidence>
<proteinExistence type="predicted"/>
<feature type="transmembrane region" description="Helical" evidence="1">
    <location>
        <begin position="93"/>
        <end position="113"/>
    </location>
</feature>
<organism evidence="2 3">
    <name type="scientific">Trema orientale</name>
    <name type="common">Charcoal tree</name>
    <name type="synonym">Celtis orientalis</name>
    <dbReference type="NCBI Taxonomy" id="63057"/>
    <lineage>
        <taxon>Eukaryota</taxon>
        <taxon>Viridiplantae</taxon>
        <taxon>Streptophyta</taxon>
        <taxon>Embryophyta</taxon>
        <taxon>Tracheophyta</taxon>
        <taxon>Spermatophyta</taxon>
        <taxon>Magnoliopsida</taxon>
        <taxon>eudicotyledons</taxon>
        <taxon>Gunneridae</taxon>
        <taxon>Pentapetalae</taxon>
        <taxon>rosids</taxon>
        <taxon>fabids</taxon>
        <taxon>Rosales</taxon>
        <taxon>Cannabaceae</taxon>
        <taxon>Trema</taxon>
    </lineage>
</organism>
<dbReference type="OrthoDB" id="2126698at2759"/>
<feature type="transmembrane region" description="Helical" evidence="1">
    <location>
        <begin position="60"/>
        <end position="81"/>
    </location>
</feature>